<reference evidence="7" key="1">
    <citation type="submission" date="2016-10" db="EMBL/GenBank/DDBJ databases">
        <authorList>
            <person name="Varghese N."/>
            <person name="Submissions S."/>
        </authorList>
    </citation>
    <scope>NUCLEOTIDE SEQUENCE [LARGE SCALE GENOMIC DNA]</scope>
    <source>
        <strain evidence="7">BL36</strain>
    </source>
</reference>
<dbReference type="GO" id="GO:0003700">
    <property type="term" value="F:DNA-binding transcription factor activity"/>
    <property type="evidence" value="ECO:0007669"/>
    <property type="project" value="TreeGrafter"/>
</dbReference>
<dbReference type="InterPro" id="IPR036390">
    <property type="entry name" value="WH_DNA-bd_sf"/>
</dbReference>
<dbReference type="PANTHER" id="PTHR30136:SF35">
    <property type="entry name" value="HTH-TYPE TRANSCRIPTIONAL REGULATOR RV1719"/>
    <property type="match status" value="1"/>
</dbReference>
<sequence>MIAPDRFTPRVKTGAGSSTDLLVRADAVGPSLAFVKSAGRVLQILELFDELQREARVSEIAERLGFPQSSTSMLLKSLAQLGYLDYDADSRSFLPSPRVALLGAWLDKGPVRDGSLVRMLEHLSECTGGTVILAARNTIYSQYVHVLQAQTAMRFHVPPGTRRLVVWSATGTALLAGIPDAEIGPLVRRTNAEAPPEQPPIQVSAVLANVARLRQDGHFFSHGLVTSGAGSIAVPLPNRIDRKGRPLAVAVSGLLEEFERRETQIVAMIHDAIARFLIRLD</sequence>
<protein>
    <submittedName>
        <fullName evidence="6">Transcriptional regulator, IclR family</fullName>
    </submittedName>
</protein>
<dbReference type="Gene3D" id="3.30.450.40">
    <property type="match status" value="1"/>
</dbReference>
<dbReference type="Pfam" id="PF09339">
    <property type="entry name" value="HTH_IclR"/>
    <property type="match status" value="1"/>
</dbReference>
<gene>
    <name evidence="6" type="ORF">SAMN05192568_103439</name>
</gene>
<keyword evidence="7" id="KW-1185">Reference proteome</keyword>
<dbReference type="RefSeq" id="WP_167367817.1">
    <property type="nucleotide sequence ID" value="NZ_FOTK01000034.1"/>
</dbReference>
<evidence type="ECO:0000256" key="2">
    <source>
        <dbReference type="ARBA" id="ARBA00023125"/>
    </source>
</evidence>
<keyword evidence="3" id="KW-0804">Transcription</keyword>
<dbReference type="SUPFAM" id="SSF46785">
    <property type="entry name" value="Winged helix' DNA-binding domain"/>
    <property type="match status" value="1"/>
</dbReference>
<dbReference type="EMBL" id="FOTK01000034">
    <property type="protein sequence ID" value="SFM49211.1"/>
    <property type="molecule type" value="Genomic_DNA"/>
</dbReference>
<keyword evidence="1" id="KW-0805">Transcription regulation</keyword>
<organism evidence="6 7">
    <name type="scientific">Methylobacterium pseudosasicola</name>
    <dbReference type="NCBI Taxonomy" id="582667"/>
    <lineage>
        <taxon>Bacteria</taxon>
        <taxon>Pseudomonadati</taxon>
        <taxon>Pseudomonadota</taxon>
        <taxon>Alphaproteobacteria</taxon>
        <taxon>Hyphomicrobiales</taxon>
        <taxon>Methylobacteriaceae</taxon>
        <taxon>Methylobacterium</taxon>
    </lineage>
</organism>
<dbReference type="InterPro" id="IPR014757">
    <property type="entry name" value="Tscrpt_reg_IclR_C"/>
</dbReference>
<keyword evidence="2" id="KW-0238">DNA-binding</keyword>
<dbReference type="GO" id="GO:0003677">
    <property type="term" value="F:DNA binding"/>
    <property type="evidence" value="ECO:0007669"/>
    <property type="project" value="UniProtKB-KW"/>
</dbReference>
<dbReference type="PANTHER" id="PTHR30136">
    <property type="entry name" value="HELIX-TURN-HELIX TRANSCRIPTIONAL REGULATOR, ICLR FAMILY"/>
    <property type="match status" value="1"/>
</dbReference>
<dbReference type="InterPro" id="IPR011991">
    <property type="entry name" value="ArsR-like_HTH"/>
</dbReference>
<dbReference type="InterPro" id="IPR050707">
    <property type="entry name" value="HTH_MetabolicPath_Reg"/>
</dbReference>
<evidence type="ECO:0000256" key="3">
    <source>
        <dbReference type="ARBA" id="ARBA00023163"/>
    </source>
</evidence>
<dbReference type="InterPro" id="IPR029016">
    <property type="entry name" value="GAF-like_dom_sf"/>
</dbReference>
<evidence type="ECO:0000259" key="4">
    <source>
        <dbReference type="PROSITE" id="PS51077"/>
    </source>
</evidence>
<evidence type="ECO:0000313" key="6">
    <source>
        <dbReference type="EMBL" id="SFM49211.1"/>
    </source>
</evidence>
<dbReference type="GO" id="GO:0045892">
    <property type="term" value="P:negative regulation of DNA-templated transcription"/>
    <property type="evidence" value="ECO:0007669"/>
    <property type="project" value="TreeGrafter"/>
</dbReference>
<evidence type="ECO:0000256" key="1">
    <source>
        <dbReference type="ARBA" id="ARBA00023015"/>
    </source>
</evidence>
<proteinExistence type="predicted"/>
<dbReference type="Pfam" id="PF01614">
    <property type="entry name" value="IclR_C"/>
    <property type="match status" value="1"/>
</dbReference>
<dbReference type="AlphaFoldDB" id="A0A1I4RAD1"/>
<feature type="domain" description="HTH iclR-type" evidence="4">
    <location>
        <begin position="35"/>
        <end position="97"/>
    </location>
</feature>
<feature type="domain" description="IclR-ED" evidence="5">
    <location>
        <begin position="98"/>
        <end position="281"/>
    </location>
</feature>
<dbReference type="CDD" id="cd00090">
    <property type="entry name" value="HTH_ARSR"/>
    <property type="match status" value="1"/>
</dbReference>
<name>A0A1I4RAD1_9HYPH</name>
<dbReference type="SMART" id="SM00346">
    <property type="entry name" value="HTH_ICLR"/>
    <property type="match status" value="1"/>
</dbReference>
<dbReference type="InterPro" id="IPR036388">
    <property type="entry name" value="WH-like_DNA-bd_sf"/>
</dbReference>
<dbReference type="Proteomes" id="UP000199048">
    <property type="component" value="Unassembled WGS sequence"/>
</dbReference>
<dbReference type="SUPFAM" id="SSF55781">
    <property type="entry name" value="GAF domain-like"/>
    <property type="match status" value="1"/>
</dbReference>
<dbReference type="PROSITE" id="PS51077">
    <property type="entry name" value="HTH_ICLR"/>
    <property type="match status" value="1"/>
</dbReference>
<dbReference type="InterPro" id="IPR005471">
    <property type="entry name" value="Tscrpt_reg_IclR_N"/>
</dbReference>
<evidence type="ECO:0000313" key="7">
    <source>
        <dbReference type="Proteomes" id="UP000199048"/>
    </source>
</evidence>
<dbReference type="PROSITE" id="PS51078">
    <property type="entry name" value="ICLR_ED"/>
    <property type="match status" value="1"/>
</dbReference>
<accession>A0A1I4RAD1</accession>
<evidence type="ECO:0000259" key="5">
    <source>
        <dbReference type="PROSITE" id="PS51078"/>
    </source>
</evidence>
<dbReference type="Gene3D" id="1.10.10.10">
    <property type="entry name" value="Winged helix-like DNA-binding domain superfamily/Winged helix DNA-binding domain"/>
    <property type="match status" value="1"/>
</dbReference>
<dbReference type="STRING" id="582667.SAMN05192568_103439"/>